<proteinExistence type="predicted"/>
<reference evidence="2 3" key="1">
    <citation type="submission" date="2020-08" db="EMBL/GenBank/DDBJ databases">
        <title>Genomic Encyclopedia of Type Strains, Phase IV (KMG-IV): sequencing the most valuable type-strain genomes for metagenomic binning, comparative biology and taxonomic classification.</title>
        <authorList>
            <person name="Goeker M."/>
        </authorList>
    </citation>
    <scope>NUCLEOTIDE SEQUENCE [LARGE SCALE GENOMIC DNA]</scope>
    <source>
        <strain evidence="2 3">DSM 21458</strain>
    </source>
</reference>
<dbReference type="InterPro" id="IPR009050">
    <property type="entry name" value="Globin-like_sf"/>
</dbReference>
<dbReference type="EMBL" id="JACHHG010000009">
    <property type="protein sequence ID" value="MBB6099165.1"/>
    <property type="molecule type" value="Genomic_DNA"/>
</dbReference>
<accession>A0A841I5L7</accession>
<dbReference type="Proteomes" id="UP000569951">
    <property type="component" value="Unassembled WGS sequence"/>
</dbReference>
<name>A0A841I5L7_9DEIO</name>
<dbReference type="InterPro" id="IPR012292">
    <property type="entry name" value="Globin/Proto"/>
</dbReference>
<dbReference type="SUPFAM" id="SSF46458">
    <property type="entry name" value="Globin-like"/>
    <property type="match status" value="1"/>
</dbReference>
<dbReference type="RefSeq" id="WP_183987909.1">
    <property type="nucleotide sequence ID" value="NZ_JACHHG010000009.1"/>
</dbReference>
<feature type="domain" description="Globin-sensor" evidence="1">
    <location>
        <begin position="15"/>
        <end position="157"/>
    </location>
</feature>
<dbReference type="GO" id="GO:0019825">
    <property type="term" value="F:oxygen binding"/>
    <property type="evidence" value="ECO:0007669"/>
    <property type="project" value="InterPro"/>
</dbReference>
<keyword evidence="3" id="KW-1185">Reference proteome</keyword>
<dbReference type="Pfam" id="PF11563">
    <property type="entry name" value="Protoglobin"/>
    <property type="match status" value="1"/>
</dbReference>
<dbReference type="AlphaFoldDB" id="A0A841I5L7"/>
<dbReference type="InterPro" id="IPR044398">
    <property type="entry name" value="Globin-sensor_dom"/>
</dbReference>
<comment type="caution">
    <text evidence="2">The sequence shown here is derived from an EMBL/GenBank/DDBJ whole genome shotgun (WGS) entry which is preliminary data.</text>
</comment>
<dbReference type="GO" id="GO:0020037">
    <property type="term" value="F:heme binding"/>
    <property type="evidence" value="ECO:0007669"/>
    <property type="project" value="InterPro"/>
</dbReference>
<evidence type="ECO:0000313" key="3">
    <source>
        <dbReference type="Proteomes" id="UP000569951"/>
    </source>
</evidence>
<dbReference type="Gene3D" id="1.10.490.10">
    <property type="entry name" value="Globins"/>
    <property type="match status" value="1"/>
</dbReference>
<evidence type="ECO:0000259" key="1">
    <source>
        <dbReference type="Pfam" id="PF11563"/>
    </source>
</evidence>
<gene>
    <name evidence="2" type="ORF">HNR42_002601</name>
</gene>
<organism evidence="2 3">
    <name type="scientific">Deinobacterium chartae</name>
    <dbReference type="NCBI Taxonomy" id="521158"/>
    <lineage>
        <taxon>Bacteria</taxon>
        <taxon>Thermotogati</taxon>
        <taxon>Deinococcota</taxon>
        <taxon>Deinococci</taxon>
        <taxon>Deinococcales</taxon>
        <taxon>Deinococcaceae</taxon>
        <taxon>Deinobacterium</taxon>
    </lineage>
</organism>
<protein>
    <recommendedName>
        <fullName evidence="1">Globin-sensor domain-containing protein</fullName>
    </recommendedName>
</protein>
<sequence>MTERQSWSIREEHLAAELIELIGLTDLEAHMLATLEPEARAEAEALSDAFYARLLAHPPTQEYLEGPIGRLHRTLQDWFVALFSGRYDQEYARSRAAIGEVHVRIGLPIRYPLAMLDLVSWHGERVARHGGEGAVIAFRKVLALDVAIFNQAYENAQLRHLSELTGSELLARRLLAGKG</sequence>
<evidence type="ECO:0000313" key="2">
    <source>
        <dbReference type="EMBL" id="MBB6099165.1"/>
    </source>
</evidence>